<accession>A0A9D2FL35</accession>
<dbReference type="Proteomes" id="UP000824105">
    <property type="component" value="Unassembled WGS sequence"/>
</dbReference>
<protein>
    <submittedName>
        <fullName evidence="1">Uncharacterized protein</fullName>
    </submittedName>
</protein>
<evidence type="ECO:0000313" key="2">
    <source>
        <dbReference type="Proteomes" id="UP000824105"/>
    </source>
</evidence>
<proteinExistence type="predicted"/>
<evidence type="ECO:0000313" key="1">
    <source>
        <dbReference type="EMBL" id="HIZ62486.1"/>
    </source>
</evidence>
<organism evidence="1 2">
    <name type="scientific">Candidatus Gemmiger avistercoris</name>
    <dbReference type="NCBI Taxonomy" id="2838606"/>
    <lineage>
        <taxon>Bacteria</taxon>
        <taxon>Bacillati</taxon>
        <taxon>Bacillota</taxon>
        <taxon>Clostridia</taxon>
        <taxon>Eubacteriales</taxon>
        <taxon>Gemmiger</taxon>
    </lineage>
</organism>
<sequence length="706" mass="75846">MFLHKITLPDGATLDSGAIRSVQLTGQVNDQTDLCPGAACAACAEIELWAPENSRSITQGAEFTLARVDAESGAQTPVGVFLAEKPQKKSANVIRVTAYDRMTLLDKDLSPWLRDQQGSFPMPLGALVEAVCAQCGVELLPGNLEAQANTSYSVLPFYADGMTGRQIVQWAAQAMCRFARMTPAGQLEFAWYAPAGTGIGPAGYFADGLTYEDYQTAPIDKVQIRQSAEDVGVLYPPDETAANALVLEGNLLLTSQTADALRPVAQAIYEIMKDIRYTPLTVSVPLDADSPAPGEIVTVEDAYGRRMQAYIMRRTISGQKVTLESTGHARRDGASAVNTRRWQNLQGKMLEIQADVDGLNIRASQLDGNYSQLQQTVDSIDLEVSAGADMDVSDGAAWTDFSVNTVVAGDMLTITASSNNEYGSIFIPEKNLSRIRAKEVTYTFEYKVESTVGGSTCGVIVWYDYANKSDGGSYALYLTSGDDVAPTDWIPATYKIALEEDDINKLQFQAIIYSGGHGAFSVRNVKATIRTEAGSSISLTRDGIVIGTAPNVVQIDGARDAFAQSDHSVTINSGTITFAANTLVVDSENFKLTSDGSVTITGTFHTSDGTSRVDVQDGLIRVWRKINDNTWREAATLASSGNNAAIGNLYLLGPGATGGQVWNLTAFSGYAGGEFAIYNAKQEAKFQVYINGNGDAEVWVNGVKRF</sequence>
<comment type="caution">
    <text evidence="1">The sequence shown here is derived from an EMBL/GenBank/DDBJ whole genome shotgun (WGS) entry which is preliminary data.</text>
</comment>
<name>A0A9D2FL35_9FIRM</name>
<reference evidence="1" key="2">
    <citation type="submission" date="2021-04" db="EMBL/GenBank/DDBJ databases">
        <authorList>
            <person name="Gilroy R."/>
        </authorList>
    </citation>
    <scope>NUCLEOTIDE SEQUENCE</scope>
    <source>
        <strain evidence="1">CHK188-11489</strain>
    </source>
</reference>
<gene>
    <name evidence="1" type="ORF">H9724_06950</name>
</gene>
<reference evidence="1" key="1">
    <citation type="journal article" date="2021" name="PeerJ">
        <title>Extensive microbial diversity within the chicken gut microbiome revealed by metagenomics and culture.</title>
        <authorList>
            <person name="Gilroy R."/>
            <person name="Ravi A."/>
            <person name="Getino M."/>
            <person name="Pursley I."/>
            <person name="Horton D.L."/>
            <person name="Alikhan N.F."/>
            <person name="Baker D."/>
            <person name="Gharbi K."/>
            <person name="Hall N."/>
            <person name="Watson M."/>
            <person name="Adriaenssens E.M."/>
            <person name="Foster-Nyarko E."/>
            <person name="Jarju S."/>
            <person name="Secka A."/>
            <person name="Antonio M."/>
            <person name="Oren A."/>
            <person name="Chaudhuri R.R."/>
            <person name="La Ragione R."/>
            <person name="Hildebrand F."/>
            <person name="Pallen M.J."/>
        </authorList>
    </citation>
    <scope>NUCLEOTIDE SEQUENCE</scope>
    <source>
        <strain evidence="1">CHK188-11489</strain>
    </source>
</reference>
<dbReference type="EMBL" id="DXBF01000055">
    <property type="protein sequence ID" value="HIZ62486.1"/>
    <property type="molecule type" value="Genomic_DNA"/>
</dbReference>
<dbReference type="AlphaFoldDB" id="A0A9D2FL35"/>